<comment type="caution">
    <text evidence="2">The sequence shown here is derived from an EMBL/GenBank/DDBJ whole genome shotgun (WGS) entry which is preliminary data.</text>
</comment>
<keyword evidence="1" id="KW-0812">Transmembrane</keyword>
<evidence type="ECO:0000313" key="3">
    <source>
        <dbReference type="Proteomes" id="UP000751518"/>
    </source>
</evidence>
<feature type="transmembrane region" description="Helical" evidence="1">
    <location>
        <begin position="22"/>
        <end position="43"/>
    </location>
</feature>
<gene>
    <name evidence="2" type="ORF">KC614_02775</name>
</gene>
<protein>
    <submittedName>
        <fullName evidence="2">Uncharacterized protein</fullName>
    </submittedName>
</protein>
<keyword evidence="1" id="KW-1133">Transmembrane helix</keyword>
<keyword evidence="1" id="KW-0472">Membrane</keyword>
<organism evidence="2 3">
    <name type="scientific">candidate division WWE3 bacterium</name>
    <dbReference type="NCBI Taxonomy" id="2053526"/>
    <lineage>
        <taxon>Bacteria</taxon>
        <taxon>Katanobacteria</taxon>
    </lineage>
</organism>
<sequence>MIKEDAIIKVINNLDPTNIVRGLFIIGLLGLALFLAIFGWVNLRNVRLLNKTLKTSFGIVILIAAILFFAGCVVTLWQAIAIWIKPLLFS</sequence>
<feature type="transmembrane region" description="Helical" evidence="1">
    <location>
        <begin position="55"/>
        <end position="84"/>
    </location>
</feature>
<dbReference type="AlphaFoldDB" id="A0A955LKK5"/>
<reference evidence="2" key="2">
    <citation type="journal article" date="2021" name="Microbiome">
        <title>Successional dynamics and alternative stable states in a saline activated sludge microbial community over 9 years.</title>
        <authorList>
            <person name="Wang Y."/>
            <person name="Ye J."/>
            <person name="Ju F."/>
            <person name="Liu L."/>
            <person name="Boyd J.A."/>
            <person name="Deng Y."/>
            <person name="Parks D.H."/>
            <person name="Jiang X."/>
            <person name="Yin X."/>
            <person name="Woodcroft B.J."/>
            <person name="Tyson G.W."/>
            <person name="Hugenholtz P."/>
            <person name="Polz M.F."/>
            <person name="Zhang T."/>
        </authorList>
    </citation>
    <scope>NUCLEOTIDE SEQUENCE</scope>
    <source>
        <strain evidence="2">HKST-UBA03</strain>
    </source>
</reference>
<proteinExistence type="predicted"/>
<dbReference type="EMBL" id="JAGQKZ010000020">
    <property type="protein sequence ID" value="MCA9392103.1"/>
    <property type="molecule type" value="Genomic_DNA"/>
</dbReference>
<dbReference type="Proteomes" id="UP000751518">
    <property type="component" value="Unassembled WGS sequence"/>
</dbReference>
<evidence type="ECO:0000313" key="2">
    <source>
        <dbReference type="EMBL" id="MCA9392103.1"/>
    </source>
</evidence>
<evidence type="ECO:0000256" key="1">
    <source>
        <dbReference type="SAM" id="Phobius"/>
    </source>
</evidence>
<reference evidence="2" key="1">
    <citation type="submission" date="2020-04" db="EMBL/GenBank/DDBJ databases">
        <authorList>
            <person name="Zhang T."/>
        </authorList>
    </citation>
    <scope>NUCLEOTIDE SEQUENCE</scope>
    <source>
        <strain evidence="2">HKST-UBA03</strain>
    </source>
</reference>
<name>A0A955LKK5_UNCKA</name>
<accession>A0A955LKK5</accession>